<dbReference type="Pfam" id="PF05635">
    <property type="entry name" value="23S_rRNA_IVP"/>
    <property type="match status" value="1"/>
</dbReference>
<reference evidence="1" key="1">
    <citation type="submission" date="2022-06" db="EMBL/GenBank/DDBJ databases">
        <title>Gracilimonas sp. CAU 1638 isolated from sea sediment.</title>
        <authorList>
            <person name="Kim W."/>
        </authorList>
    </citation>
    <scope>NUCLEOTIDE SEQUENCE</scope>
    <source>
        <strain evidence="1">CAU 1638</strain>
    </source>
</reference>
<dbReference type="PANTHER" id="PTHR38471:SF2">
    <property type="entry name" value="FOUR HELIX BUNDLE PROTEIN"/>
    <property type="match status" value="1"/>
</dbReference>
<dbReference type="Proteomes" id="UP001139125">
    <property type="component" value="Unassembled WGS sequence"/>
</dbReference>
<sequence>MFCHSGFVSLFPGKIPSTKFQITKLMGTAKTYDLHQRTYSFAHSIRDFARNVPKDICNIEDLKQLVRSSGSVGANYIEANESLSDKDFIYRIKICRKEAKESAYWLRLIHLFNDAELEHRRKKLTVEASEFVKIFSTIIQNRRTKSS</sequence>
<evidence type="ECO:0000313" key="2">
    <source>
        <dbReference type="Proteomes" id="UP001139125"/>
    </source>
</evidence>
<dbReference type="SUPFAM" id="SSF158446">
    <property type="entry name" value="IVS-encoded protein-like"/>
    <property type="match status" value="1"/>
</dbReference>
<proteinExistence type="predicted"/>
<dbReference type="NCBIfam" id="TIGR02436">
    <property type="entry name" value="four helix bundle protein"/>
    <property type="match status" value="1"/>
</dbReference>
<accession>A0A9X2L427</accession>
<dbReference type="InterPro" id="IPR036583">
    <property type="entry name" value="23S_rRNA_IVS_sf"/>
</dbReference>
<dbReference type="EMBL" id="JANDBC010000002">
    <property type="protein sequence ID" value="MCP9291996.1"/>
    <property type="molecule type" value="Genomic_DNA"/>
</dbReference>
<dbReference type="PANTHER" id="PTHR38471">
    <property type="entry name" value="FOUR HELIX BUNDLE PROTEIN"/>
    <property type="match status" value="1"/>
</dbReference>
<organism evidence="1 2">
    <name type="scientific">Gracilimonas sediminicola</name>
    <dbReference type="NCBI Taxonomy" id="2952158"/>
    <lineage>
        <taxon>Bacteria</taxon>
        <taxon>Pseudomonadati</taxon>
        <taxon>Balneolota</taxon>
        <taxon>Balneolia</taxon>
        <taxon>Balneolales</taxon>
        <taxon>Balneolaceae</taxon>
        <taxon>Gracilimonas</taxon>
    </lineage>
</organism>
<dbReference type="AlphaFoldDB" id="A0A9X2L427"/>
<dbReference type="Gene3D" id="1.20.1440.60">
    <property type="entry name" value="23S rRNA-intervening sequence"/>
    <property type="match status" value="1"/>
</dbReference>
<gene>
    <name evidence="1" type="ORF">NM125_10450</name>
</gene>
<protein>
    <submittedName>
        <fullName evidence="1">Four helix bundle protein</fullName>
    </submittedName>
</protein>
<name>A0A9X2L427_9BACT</name>
<comment type="caution">
    <text evidence="1">The sequence shown here is derived from an EMBL/GenBank/DDBJ whole genome shotgun (WGS) entry which is preliminary data.</text>
</comment>
<dbReference type="InterPro" id="IPR012657">
    <property type="entry name" value="23S_rRNA-intervening_sequence"/>
</dbReference>
<dbReference type="RefSeq" id="WP_255134870.1">
    <property type="nucleotide sequence ID" value="NZ_JANDBC010000002.1"/>
</dbReference>
<evidence type="ECO:0000313" key="1">
    <source>
        <dbReference type="EMBL" id="MCP9291996.1"/>
    </source>
</evidence>
<keyword evidence="2" id="KW-1185">Reference proteome</keyword>